<reference evidence="1 2" key="1">
    <citation type="submission" date="2011-05" db="EMBL/GenBank/DDBJ databases">
        <title>Whole genome sequence of Microlunatus phosphovorus NM-1.</title>
        <authorList>
            <person name="Hosoyama A."/>
            <person name="Sasaki K."/>
            <person name="Harada T."/>
            <person name="Igarashi R."/>
            <person name="Kawakoshi A."/>
            <person name="Sasagawa M."/>
            <person name="Fukada J."/>
            <person name="Nakamura S."/>
            <person name="Katano Y."/>
            <person name="Hanada S."/>
            <person name="Kamagata Y."/>
            <person name="Nakamura N."/>
            <person name="Yamazaki S."/>
            <person name="Fujita N."/>
        </authorList>
    </citation>
    <scope>NUCLEOTIDE SEQUENCE [LARGE SCALE GENOMIC DNA]</scope>
    <source>
        <strain evidence="2">ATCC 700054 / DSM 10555 / JCM 9379 / NBRC 101784 / NCIMB 13414 / VKM Ac-1990 / NM-1</strain>
    </source>
</reference>
<sequence>MRTFDPPDTDPSALLAGLRIWAAGYAADEAAVELLALVAADVPGCLNAAVWWGSPWLVPCPRPGVWSLDGAALAEAVECFPARVRPVLLVASALTVDGALVEIGTTLAGVPPAWIGPVFAALAHAAGCLRVQLVHDDQAEPGLFPLLDRLPVLDGAA</sequence>
<organism evidence="1 2">
    <name type="scientific">Microlunatus phosphovorus (strain ATCC 700054 / DSM 10555 / JCM 9379 / NBRC 101784 / NCIMB 13414 / VKM Ac-1990 / NM-1)</name>
    <dbReference type="NCBI Taxonomy" id="1032480"/>
    <lineage>
        <taxon>Bacteria</taxon>
        <taxon>Bacillati</taxon>
        <taxon>Actinomycetota</taxon>
        <taxon>Actinomycetes</taxon>
        <taxon>Propionibacteriales</taxon>
        <taxon>Propionibacteriaceae</taxon>
        <taxon>Microlunatus</taxon>
    </lineage>
</organism>
<name>F5XL66_MICPN</name>
<evidence type="ECO:0000313" key="2">
    <source>
        <dbReference type="Proteomes" id="UP000007947"/>
    </source>
</evidence>
<protein>
    <submittedName>
        <fullName evidence="1">Uncharacterized protein</fullName>
    </submittedName>
</protein>
<gene>
    <name evidence="1" type="ordered locus">MLP_07400</name>
</gene>
<dbReference type="EMBL" id="AP012204">
    <property type="protein sequence ID" value="BAK33754.1"/>
    <property type="molecule type" value="Genomic_DNA"/>
</dbReference>
<dbReference type="Proteomes" id="UP000007947">
    <property type="component" value="Chromosome"/>
</dbReference>
<proteinExistence type="predicted"/>
<dbReference type="AlphaFoldDB" id="F5XL66"/>
<dbReference type="KEGG" id="mph:MLP_07400"/>
<evidence type="ECO:0000313" key="1">
    <source>
        <dbReference type="EMBL" id="BAK33754.1"/>
    </source>
</evidence>
<dbReference type="RefSeq" id="WP_013861641.1">
    <property type="nucleotide sequence ID" value="NC_015635.1"/>
</dbReference>
<dbReference type="STRING" id="1032480.MLP_07400"/>
<dbReference type="HOGENOM" id="CLU_1675859_0_0_11"/>
<accession>F5XL66</accession>
<keyword evidence="2" id="KW-1185">Reference proteome</keyword>